<protein>
    <submittedName>
        <fullName evidence="1">Uncharacterized protein</fullName>
    </submittedName>
</protein>
<gene>
    <name evidence="1" type="ORF">CRG98_001144</name>
</gene>
<evidence type="ECO:0000313" key="2">
    <source>
        <dbReference type="Proteomes" id="UP000233551"/>
    </source>
</evidence>
<name>A0A2I0LCV4_PUNGR</name>
<dbReference type="AlphaFoldDB" id="A0A2I0LCV4"/>
<dbReference type="EMBL" id="PGOL01000047">
    <property type="protein sequence ID" value="PKI78504.1"/>
    <property type="molecule type" value="Genomic_DNA"/>
</dbReference>
<reference evidence="1 2" key="1">
    <citation type="submission" date="2017-11" db="EMBL/GenBank/DDBJ databases">
        <title>De-novo sequencing of pomegranate (Punica granatum L.) genome.</title>
        <authorList>
            <person name="Akparov Z."/>
            <person name="Amiraslanov A."/>
            <person name="Hajiyeva S."/>
            <person name="Abbasov M."/>
            <person name="Kaur K."/>
            <person name="Hamwieh A."/>
            <person name="Solovyev V."/>
            <person name="Salamov A."/>
            <person name="Braich B."/>
            <person name="Kosarev P."/>
            <person name="Mahmoud A."/>
            <person name="Hajiyev E."/>
            <person name="Babayeva S."/>
            <person name="Izzatullayeva V."/>
            <person name="Mammadov A."/>
            <person name="Mammadov A."/>
            <person name="Sharifova S."/>
            <person name="Ojaghi J."/>
            <person name="Eynullazada K."/>
            <person name="Bayramov B."/>
            <person name="Abdulazimova A."/>
            <person name="Shahmuradov I."/>
        </authorList>
    </citation>
    <scope>NUCLEOTIDE SEQUENCE [LARGE SCALE GENOMIC DNA]</scope>
    <source>
        <strain evidence="2">cv. AG2017</strain>
        <tissue evidence="1">Leaf</tissue>
    </source>
</reference>
<dbReference type="Proteomes" id="UP000233551">
    <property type="component" value="Unassembled WGS sequence"/>
</dbReference>
<evidence type="ECO:0000313" key="1">
    <source>
        <dbReference type="EMBL" id="PKI78504.1"/>
    </source>
</evidence>
<keyword evidence="2" id="KW-1185">Reference proteome</keyword>
<comment type="caution">
    <text evidence="1">The sequence shown here is derived from an EMBL/GenBank/DDBJ whole genome shotgun (WGS) entry which is preliminary data.</text>
</comment>
<organism evidence="1 2">
    <name type="scientific">Punica granatum</name>
    <name type="common">Pomegranate</name>
    <dbReference type="NCBI Taxonomy" id="22663"/>
    <lineage>
        <taxon>Eukaryota</taxon>
        <taxon>Viridiplantae</taxon>
        <taxon>Streptophyta</taxon>
        <taxon>Embryophyta</taxon>
        <taxon>Tracheophyta</taxon>
        <taxon>Spermatophyta</taxon>
        <taxon>Magnoliopsida</taxon>
        <taxon>eudicotyledons</taxon>
        <taxon>Gunneridae</taxon>
        <taxon>Pentapetalae</taxon>
        <taxon>rosids</taxon>
        <taxon>malvids</taxon>
        <taxon>Myrtales</taxon>
        <taxon>Lythraceae</taxon>
        <taxon>Punica</taxon>
    </lineage>
</organism>
<accession>A0A2I0LCV4</accession>
<proteinExistence type="predicted"/>
<sequence>MFGCKGSTFRRARRSVRRAQACGCAGWRTGLKRACEAQVSTRQRACGRAWACAAGARAHGHTDGRHYSPESTIFTRNGEVDLK</sequence>